<keyword evidence="2" id="KW-0378">Hydrolase</keyword>
<protein>
    <submittedName>
        <fullName evidence="2">CAAX protease</fullName>
    </submittedName>
</protein>
<reference evidence="2" key="1">
    <citation type="submission" date="2020-10" db="EMBL/GenBank/DDBJ databases">
        <authorList>
            <person name="Castelo-Branco R."/>
            <person name="Eusebio N."/>
            <person name="Adriana R."/>
            <person name="Vieira A."/>
            <person name="Brugerolle De Fraissinette N."/>
            <person name="Rezende De Castro R."/>
            <person name="Schneider M.P."/>
            <person name="Vasconcelos V."/>
            <person name="Leao P.N."/>
        </authorList>
    </citation>
    <scope>NUCLEOTIDE SEQUENCE</scope>
    <source>
        <strain evidence="2">LEGE 11467</strain>
    </source>
</reference>
<dbReference type="AlphaFoldDB" id="A0A928W0C0"/>
<dbReference type="Proteomes" id="UP000621799">
    <property type="component" value="Unassembled WGS sequence"/>
</dbReference>
<accession>A0A928W0C0</accession>
<dbReference type="GO" id="GO:0008233">
    <property type="term" value="F:peptidase activity"/>
    <property type="evidence" value="ECO:0007669"/>
    <property type="project" value="UniProtKB-KW"/>
</dbReference>
<dbReference type="InterPro" id="IPR029058">
    <property type="entry name" value="AB_hydrolase_fold"/>
</dbReference>
<dbReference type="SUPFAM" id="SSF53474">
    <property type="entry name" value="alpha/beta-Hydrolases"/>
    <property type="match status" value="1"/>
</dbReference>
<feature type="non-terminal residue" evidence="2">
    <location>
        <position position="1"/>
    </location>
</feature>
<comment type="caution">
    <text evidence="2">The sequence shown here is derived from an EMBL/GenBank/DDBJ whole genome shotgun (WGS) entry which is preliminary data.</text>
</comment>
<keyword evidence="2" id="KW-0645">Protease</keyword>
<proteinExistence type="predicted"/>
<keyword evidence="1" id="KW-0812">Transmembrane</keyword>
<dbReference type="GO" id="GO:0006508">
    <property type="term" value="P:proteolysis"/>
    <property type="evidence" value="ECO:0007669"/>
    <property type="project" value="UniProtKB-KW"/>
</dbReference>
<evidence type="ECO:0000256" key="1">
    <source>
        <dbReference type="SAM" id="Phobius"/>
    </source>
</evidence>
<organism evidence="2 3">
    <name type="scientific">Zarconia navalis LEGE 11467</name>
    <dbReference type="NCBI Taxonomy" id="1828826"/>
    <lineage>
        <taxon>Bacteria</taxon>
        <taxon>Bacillati</taxon>
        <taxon>Cyanobacteriota</taxon>
        <taxon>Cyanophyceae</taxon>
        <taxon>Oscillatoriophycideae</taxon>
        <taxon>Oscillatoriales</taxon>
        <taxon>Oscillatoriales incertae sedis</taxon>
        <taxon>Zarconia</taxon>
        <taxon>Zarconia navalis</taxon>
    </lineage>
</organism>
<gene>
    <name evidence="2" type="ORF">IQ235_17455</name>
</gene>
<name>A0A928W0C0_9CYAN</name>
<feature type="transmembrane region" description="Helical" evidence="1">
    <location>
        <begin position="25"/>
        <end position="49"/>
    </location>
</feature>
<keyword evidence="1" id="KW-0472">Membrane</keyword>
<keyword evidence="1" id="KW-1133">Transmembrane helix</keyword>
<evidence type="ECO:0000313" key="2">
    <source>
        <dbReference type="EMBL" id="MBE9042558.1"/>
    </source>
</evidence>
<dbReference type="RefSeq" id="WP_264322717.1">
    <property type="nucleotide sequence ID" value="NZ_JADEXN010000382.1"/>
</dbReference>
<evidence type="ECO:0000313" key="3">
    <source>
        <dbReference type="Proteomes" id="UP000621799"/>
    </source>
</evidence>
<keyword evidence="3" id="KW-1185">Reference proteome</keyword>
<dbReference type="EMBL" id="JADEXN010000382">
    <property type="protein sequence ID" value="MBE9042558.1"/>
    <property type="molecule type" value="Genomic_DNA"/>
</dbReference>
<sequence>VLGLLALTIGTGSIAILLATLGKLVTLAFIIIVATAVLSPLEALGWWAGWFGDRIDTARNPGTVLETVPPSSHVTRYVLYLDGIGQSSYNYDFLVKRFLAKLAAILPDDIVLISGFMPYSILNIPLTRNRISSSFWRWVEREQKTHPGTKLSFAVYLKNMFVVAISADRRYGPIYNQGIAQLIYNSLVKYGYQLGSGIPITLVGYSGGGQISMGALPFLKQALGASVEVISLAGVLSGNTKAISLEHLYHLAGENDSIEQLGSTIFPKRTPLFFLSYWNRAKRRGQISTISLGPVGHNGPEGVLDADYYLPDGRSSLQQTLDWISGIITGQLRVEIAAVRAKSSNYERFRQADFNQLQYYPLDRTVDPELYRPIAPWMGRLILPESERRQTVRGVLFEVHHADKLHQHSIGQVVHLRWSDSAEMKKYVRSLTRDVYFSDNAEYSSRVEGLIHPTRLDRWRQVDPLESLAGARPEDDMLVMLREPISVGEAREPGGATVIEIDCEPVQISGRYYGLVRILQPVGDGGDRFEVVHFNRQSHQFDGPKEIVRLPQVVADSNDTLPATNQGIEKSPLNPMGWYIYGAPDSSGLFVVQAIAPRALLGLQPESVIGDREAALEFIKKETWDNLPAKKGKIQSVLLCPQSQTKAEAVQKWQEGDRALLLHVYGGIGGRKIEPAAIAPVYFGHFAYGDAQVIRDPLSDELRFEIEYHQVYTHNARGLISGHMHWSAYMGDRQWGFLGTRPICDLLVKLDAFTADFDFERYRASALSEIVSQLEAMMARYRIGDGTGGTYVGPANNCSQDSNQAMYAALRKIENRVQRNRTWLEKWRDREPEQAQRFQQLLEIKNALKSELMPFGSARADWEEGTYNLGSVLEDRPLKNLSIGLASWRTLLPRLASDTIVKIFLDRGATVWVLRTNQVGGYDPDIEPLAPMTL</sequence>